<protein>
    <recommendedName>
        <fullName evidence="2">DUF945 domain-containing protein</fullName>
    </recommendedName>
</protein>
<sequence length="491" mass="54285">MKNKKLLGLAIVIILIFGVAPYFVGNTARENIEKQAVLISQTPGYSLNIREYEQGWFTSRAVMAYGFDEHTLNILGKSEKKQDEKEIFNVLKDGFVFEVDIAHGPVTFQNGVNFAIMTMTGKLQDINHEAFRKIKEASKTDSFLNLFASVSYGGTTNIDMESPSLKIDYSDIAGQKMIVDYSGMNMQATINAALDEYNIHFNLDQLKMNLADVDIIFRKMVLNANGTKINDYLWLGSGETNAGEFTISNPKAKAMTVSFIDFDSEYDFRKESADALTMQWNSSGRKIMASGVELEDFKLDLNINHLDMAAITDYAKSIQESYQTADGKTPTPEEIAAKTQIIATRVGEQIIKGSPELVINNLGFAMGDGYYESDGTLSIDGKGLKNIQQLSDPIALNKRLAVLVNINFNRALAKAVTTIAMKKQMAAGGVDIATMPPEQLDQMIDVQAGAALQSFVNQGYFIQDGEKYTTNFEMKDGQRLINGKPLPIPGM</sequence>
<gene>
    <name evidence="1" type="ORF">MNBD_ALPHA01-2143</name>
</gene>
<dbReference type="AlphaFoldDB" id="A0A3B0T5I3"/>
<organism evidence="1">
    <name type="scientific">hydrothermal vent metagenome</name>
    <dbReference type="NCBI Taxonomy" id="652676"/>
    <lineage>
        <taxon>unclassified sequences</taxon>
        <taxon>metagenomes</taxon>
        <taxon>ecological metagenomes</taxon>
    </lineage>
</organism>
<reference evidence="1" key="1">
    <citation type="submission" date="2018-06" db="EMBL/GenBank/DDBJ databases">
        <authorList>
            <person name="Zhirakovskaya E."/>
        </authorList>
    </citation>
    <scope>NUCLEOTIDE SEQUENCE</scope>
</reference>
<accession>A0A3B0T5I3</accession>
<name>A0A3B0T5I3_9ZZZZ</name>
<evidence type="ECO:0000313" key="1">
    <source>
        <dbReference type="EMBL" id="VAW04094.1"/>
    </source>
</evidence>
<dbReference type="Pfam" id="PF06097">
    <property type="entry name" value="DUF945"/>
    <property type="match status" value="1"/>
</dbReference>
<dbReference type="InterPro" id="IPR010352">
    <property type="entry name" value="DUF945"/>
</dbReference>
<proteinExistence type="predicted"/>
<evidence type="ECO:0008006" key="2">
    <source>
        <dbReference type="Google" id="ProtNLM"/>
    </source>
</evidence>
<dbReference type="EMBL" id="UOEJ01000183">
    <property type="protein sequence ID" value="VAW04094.1"/>
    <property type="molecule type" value="Genomic_DNA"/>
</dbReference>